<sequence>MGFQNIAAQCSAEAQAWQAKAKKLDEQTASLSAELQKAKMRLLCGEGGSRQGCAVCAFTEDSQSSSADPDRVEPMNQACKACRNRAATLMMWPCHPIR</sequence>
<evidence type="ECO:0000256" key="1">
    <source>
        <dbReference type="SAM" id="Coils"/>
    </source>
</evidence>
<accession>A0A7J0E696</accession>
<dbReference type="Proteomes" id="UP000585474">
    <property type="component" value="Unassembled WGS sequence"/>
</dbReference>
<evidence type="ECO:0000313" key="3">
    <source>
        <dbReference type="Proteomes" id="UP000585474"/>
    </source>
</evidence>
<name>A0A7J0E696_9ERIC</name>
<keyword evidence="1" id="KW-0175">Coiled coil</keyword>
<evidence type="ECO:0000313" key="2">
    <source>
        <dbReference type="EMBL" id="GFY82023.1"/>
    </source>
</evidence>
<dbReference type="EMBL" id="BJWL01000002">
    <property type="protein sequence ID" value="GFY82023.1"/>
    <property type="molecule type" value="Genomic_DNA"/>
</dbReference>
<feature type="coiled-coil region" evidence="1">
    <location>
        <begin position="7"/>
        <end position="41"/>
    </location>
</feature>
<reference evidence="2 3" key="1">
    <citation type="submission" date="2019-07" db="EMBL/GenBank/DDBJ databases">
        <title>De Novo Assembly of kiwifruit Actinidia rufa.</title>
        <authorList>
            <person name="Sugita-Konishi S."/>
            <person name="Sato K."/>
            <person name="Mori E."/>
            <person name="Abe Y."/>
            <person name="Kisaki G."/>
            <person name="Hamano K."/>
            <person name="Suezawa K."/>
            <person name="Otani M."/>
            <person name="Fukuda T."/>
            <person name="Manabe T."/>
            <person name="Gomi K."/>
            <person name="Tabuchi M."/>
            <person name="Akimitsu K."/>
            <person name="Kataoka I."/>
        </authorList>
    </citation>
    <scope>NUCLEOTIDE SEQUENCE [LARGE SCALE GENOMIC DNA]</scope>
    <source>
        <strain evidence="3">cv. Fuchu</strain>
    </source>
</reference>
<dbReference type="OrthoDB" id="1711136at2759"/>
<protein>
    <submittedName>
        <fullName evidence="2">Uncharacterized protein</fullName>
    </submittedName>
</protein>
<organism evidence="2 3">
    <name type="scientific">Actinidia rufa</name>
    <dbReference type="NCBI Taxonomy" id="165716"/>
    <lineage>
        <taxon>Eukaryota</taxon>
        <taxon>Viridiplantae</taxon>
        <taxon>Streptophyta</taxon>
        <taxon>Embryophyta</taxon>
        <taxon>Tracheophyta</taxon>
        <taxon>Spermatophyta</taxon>
        <taxon>Magnoliopsida</taxon>
        <taxon>eudicotyledons</taxon>
        <taxon>Gunneridae</taxon>
        <taxon>Pentapetalae</taxon>
        <taxon>asterids</taxon>
        <taxon>Ericales</taxon>
        <taxon>Actinidiaceae</taxon>
        <taxon>Actinidia</taxon>
    </lineage>
</organism>
<gene>
    <name evidence="2" type="ORF">Acr_02g0002630</name>
</gene>
<keyword evidence="3" id="KW-1185">Reference proteome</keyword>
<comment type="caution">
    <text evidence="2">The sequence shown here is derived from an EMBL/GenBank/DDBJ whole genome shotgun (WGS) entry which is preliminary data.</text>
</comment>
<proteinExistence type="predicted"/>
<dbReference type="AlphaFoldDB" id="A0A7J0E696"/>